<proteinExistence type="predicted"/>
<dbReference type="GeneID" id="127139251"/>
<evidence type="ECO:0000313" key="2">
    <source>
        <dbReference type="RefSeq" id="XP_050922849.1"/>
    </source>
</evidence>
<accession>A0AAJ8AY35</accession>
<reference evidence="2" key="1">
    <citation type="submission" date="2025-08" db="UniProtKB">
        <authorList>
            <consortium name="RefSeq"/>
        </authorList>
    </citation>
    <scope>IDENTIFICATION</scope>
    <source>
        <tissue evidence="2">Brain</tissue>
    </source>
</reference>
<dbReference type="AlphaFoldDB" id="A0AAJ8AY35"/>
<dbReference type="RefSeq" id="XP_050922849.1">
    <property type="nucleotide sequence ID" value="XM_051066892.1"/>
</dbReference>
<sequence length="232" mass="27043">MKQLLNEFKGLYEERLRWLELDTTVTREELYQKKEDFLRSYVNDLTDQNQVLVQTIEDLQMEADHKFSNLEIKPHTSDCILDDLNQQRTTLEVRHHLRHLRSDMNSITKLIQQTGLMHNLDTATQVVKNSKRLVHLQSEPSCVQQIHKDNMILLRKISASPNCKLLQQERADTHSQVCIDLHELILLFAHMCFHMCSRYCACKITDNVGMNAPTCCQTLVSDIFFLTSSLLS</sequence>
<dbReference type="Proteomes" id="UP000694890">
    <property type="component" value="Linkage group LG24"/>
</dbReference>
<organism evidence="1 2">
    <name type="scientific">Lates calcarifer</name>
    <name type="common">Barramundi</name>
    <name type="synonym">Holocentrus calcarifer</name>
    <dbReference type="NCBI Taxonomy" id="8187"/>
    <lineage>
        <taxon>Eukaryota</taxon>
        <taxon>Metazoa</taxon>
        <taxon>Chordata</taxon>
        <taxon>Craniata</taxon>
        <taxon>Vertebrata</taxon>
        <taxon>Euteleostomi</taxon>
        <taxon>Actinopterygii</taxon>
        <taxon>Neopterygii</taxon>
        <taxon>Teleostei</taxon>
        <taxon>Neoteleostei</taxon>
        <taxon>Acanthomorphata</taxon>
        <taxon>Carangaria</taxon>
        <taxon>Carangaria incertae sedis</taxon>
        <taxon>Centropomidae</taxon>
        <taxon>Lates</taxon>
    </lineage>
</organism>
<protein>
    <submittedName>
        <fullName evidence="2">Uncharacterized protein LOC127139251 isoform X1</fullName>
    </submittedName>
</protein>
<gene>
    <name evidence="2" type="primary">LOC127139251</name>
</gene>
<name>A0AAJ8AY35_LATCA</name>
<evidence type="ECO:0000313" key="1">
    <source>
        <dbReference type="Proteomes" id="UP000694890"/>
    </source>
</evidence>
<dbReference type="KEGG" id="lcf:127139251"/>